<dbReference type="HOGENOM" id="CLU_050015_0_0_9"/>
<dbReference type="AlphaFoldDB" id="B9Y8A4"/>
<protein>
    <recommendedName>
        <fullName evidence="4">Oligosaccharide repeat unit polymerase</fullName>
    </recommendedName>
</protein>
<dbReference type="OrthoDB" id="2083423at2"/>
<feature type="transmembrane region" description="Helical" evidence="1">
    <location>
        <begin position="29"/>
        <end position="47"/>
    </location>
</feature>
<evidence type="ECO:0000256" key="1">
    <source>
        <dbReference type="SAM" id="Phobius"/>
    </source>
</evidence>
<keyword evidence="1" id="KW-0472">Membrane</keyword>
<feature type="transmembrane region" description="Helical" evidence="1">
    <location>
        <begin position="387"/>
        <end position="407"/>
    </location>
</feature>
<dbReference type="RefSeq" id="WP_006059239.1">
    <property type="nucleotide sequence ID" value="NZ_GG657556.1"/>
</dbReference>
<keyword evidence="1" id="KW-0812">Transmembrane</keyword>
<comment type="caution">
    <text evidence="2">The sequence shown here is derived from an EMBL/GenBank/DDBJ whole genome shotgun (WGS) entry which is preliminary data.</text>
</comment>
<sequence>MVAYYLAISLIIILVLCFFITKQDIIHPTIAFIAPFTLAAIDLLYNINKWNVELKMNTYYVIIGGTLVFILATFIIDIGYKQLRKKCQNIKYKSDTIYKYNISQINKLLFLMLQIFTFLICLIGVIKVARRFGVSGSISELIAGYKNLKTFTTEDVGLGKFVNTLYDFCYASGFVWFYLVAKKYIFKKKWDKLVLINLCLSIAISLEKGSRGGAIALLCSGAVMIIIFWVMHSKKHKISFKQILLIILAASLVVGMFQTIGELLGRVSAADFGGYLSVYLSAPIRNLDYFLNNSFASADMFGKMTFYHAINYLGGKLEISSWIYELVLPPLRANGFVTGNVYTTFYAYIYDFGYVGVPIFMFLMGVISQLFYIKTKNNTKYLQRDRINIWIIIYSYIFYMLAFSFFSNKFYEGIFSIQFFKYLIYWSLIKLFLENVKIKNF</sequence>
<accession>B9Y8A4</accession>
<dbReference type="eggNOG" id="ENOG50334T0">
    <property type="taxonomic scope" value="Bacteria"/>
</dbReference>
<evidence type="ECO:0008006" key="4">
    <source>
        <dbReference type="Google" id="ProtNLM"/>
    </source>
</evidence>
<feature type="transmembrane region" description="Helical" evidence="1">
    <location>
        <begin position="212"/>
        <end position="231"/>
    </location>
</feature>
<feature type="transmembrane region" description="Helical" evidence="1">
    <location>
        <begin position="6"/>
        <end position="22"/>
    </location>
</feature>
<feature type="transmembrane region" description="Helical" evidence="1">
    <location>
        <begin position="413"/>
        <end position="433"/>
    </location>
</feature>
<dbReference type="InterPro" id="IPR029468">
    <property type="entry name" value="O-ag_pol_Wzy"/>
</dbReference>
<dbReference type="NCBIfam" id="TIGR04370">
    <property type="entry name" value="glyco_rpt_poly"/>
    <property type="match status" value="1"/>
</dbReference>
<reference evidence="2 3" key="1">
    <citation type="submission" date="2008-12" db="EMBL/GenBank/DDBJ databases">
        <authorList>
            <person name="Fulton L."/>
            <person name="Clifton S."/>
            <person name="Fulton B."/>
            <person name="Xu J."/>
            <person name="Minx P."/>
            <person name="Pepin K.H."/>
            <person name="Johnson M."/>
            <person name="Bhonagiri V."/>
            <person name="Nash W.E."/>
            <person name="Mardis E.R."/>
            <person name="Wilson R.K."/>
        </authorList>
    </citation>
    <scope>NUCLEOTIDE SEQUENCE [LARGE SCALE GENOMIC DNA]</scope>
    <source>
        <strain evidence="2 3">DSM 12042</strain>
    </source>
</reference>
<keyword evidence="1" id="KW-1133">Transmembrane helix</keyword>
<organism evidence="2 3">
    <name type="scientific">Holdemania filiformis DSM 12042</name>
    <dbReference type="NCBI Taxonomy" id="545696"/>
    <lineage>
        <taxon>Bacteria</taxon>
        <taxon>Bacillati</taxon>
        <taxon>Bacillota</taxon>
        <taxon>Erysipelotrichia</taxon>
        <taxon>Erysipelotrichales</taxon>
        <taxon>Erysipelotrichaceae</taxon>
        <taxon>Holdemania</taxon>
    </lineage>
</organism>
<dbReference type="Pfam" id="PF14296">
    <property type="entry name" value="O-ag_pol_Wzy"/>
    <property type="match status" value="1"/>
</dbReference>
<dbReference type="STRING" id="545696.HOLDEFILI_02051"/>
<dbReference type="EMBL" id="ACCF01000116">
    <property type="protein sequence ID" value="EEF67788.1"/>
    <property type="molecule type" value="Genomic_DNA"/>
</dbReference>
<proteinExistence type="predicted"/>
<feature type="transmembrane region" description="Helical" evidence="1">
    <location>
        <begin position="161"/>
        <end position="181"/>
    </location>
</feature>
<gene>
    <name evidence="2" type="ORF">HOLDEFILI_02051</name>
</gene>
<dbReference type="Proteomes" id="UP000005950">
    <property type="component" value="Unassembled WGS sequence"/>
</dbReference>
<name>B9Y8A4_9FIRM</name>
<feature type="transmembrane region" description="Helical" evidence="1">
    <location>
        <begin position="59"/>
        <end position="80"/>
    </location>
</feature>
<evidence type="ECO:0000313" key="2">
    <source>
        <dbReference type="EMBL" id="EEF67788.1"/>
    </source>
</evidence>
<feature type="transmembrane region" description="Helical" evidence="1">
    <location>
        <begin position="243"/>
        <end position="261"/>
    </location>
</feature>
<evidence type="ECO:0000313" key="3">
    <source>
        <dbReference type="Proteomes" id="UP000005950"/>
    </source>
</evidence>
<feature type="transmembrane region" description="Helical" evidence="1">
    <location>
        <begin position="108"/>
        <end position="129"/>
    </location>
</feature>
<feature type="transmembrane region" description="Helical" evidence="1">
    <location>
        <begin position="352"/>
        <end position="375"/>
    </location>
</feature>
<reference evidence="2 3" key="2">
    <citation type="submission" date="2009-02" db="EMBL/GenBank/DDBJ databases">
        <title>Draft genome sequence of Holdemania filiformis DSM 12042.</title>
        <authorList>
            <person name="Sudarsanam P."/>
            <person name="Ley R."/>
            <person name="Guruge J."/>
            <person name="Turnbaugh P.J."/>
            <person name="Mahowald M."/>
            <person name="Liep D."/>
            <person name="Gordon J."/>
        </authorList>
    </citation>
    <scope>NUCLEOTIDE SEQUENCE [LARGE SCALE GENOMIC DNA]</scope>
    <source>
        <strain evidence="2 3">DSM 12042</strain>
    </source>
</reference>